<protein>
    <submittedName>
        <fullName evidence="4">UDP glycosyltransferase</fullName>
    </submittedName>
</protein>
<dbReference type="InterPro" id="IPR050426">
    <property type="entry name" value="Glycosyltransferase_28"/>
</dbReference>
<keyword evidence="2 4" id="KW-0808">Transferase</keyword>
<dbReference type="GO" id="GO:0017000">
    <property type="term" value="P:antibiotic biosynthetic process"/>
    <property type="evidence" value="ECO:0007669"/>
    <property type="project" value="UniProtKB-ARBA"/>
</dbReference>
<accession>A0A3L7J839</accession>
<name>A0A3L7J839_9MICO</name>
<dbReference type="NCBIfam" id="TIGR01426">
    <property type="entry name" value="MGT"/>
    <property type="match status" value="1"/>
</dbReference>
<dbReference type="PANTHER" id="PTHR48050">
    <property type="entry name" value="STEROL 3-BETA-GLUCOSYLTRANSFERASE"/>
    <property type="match status" value="1"/>
</dbReference>
<dbReference type="SUPFAM" id="SSF53756">
    <property type="entry name" value="UDP-Glycosyltransferase/glycogen phosphorylase"/>
    <property type="match status" value="1"/>
</dbReference>
<dbReference type="CDD" id="cd03784">
    <property type="entry name" value="GT1_Gtf-like"/>
    <property type="match status" value="1"/>
</dbReference>
<proteinExistence type="inferred from homology"/>
<comment type="caution">
    <text evidence="4">The sequence shown here is derived from an EMBL/GenBank/DDBJ whole genome shotgun (WGS) entry which is preliminary data.</text>
</comment>
<dbReference type="InterPro" id="IPR006326">
    <property type="entry name" value="UDPGT_MGT-like"/>
</dbReference>
<dbReference type="InterPro" id="IPR002213">
    <property type="entry name" value="UDP_glucos_trans"/>
</dbReference>
<feature type="domain" description="Erythromycin biosynthesis protein CIII-like C-terminal" evidence="3">
    <location>
        <begin position="248"/>
        <end position="367"/>
    </location>
</feature>
<dbReference type="AlphaFoldDB" id="A0A3L7J839"/>
<evidence type="ECO:0000256" key="1">
    <source>
        <dbReference type="ARBA" id="ARBA00009995"/>
    </source>
</evidence>
<reference evidence="4 5" key="1">
    <citation type="submission" date="2018-10" db="EMBL/GenBank/DDBJ databases">
        <authorList>
            <person name="Li J."/>
        </authorList>
    </citation>
    <scope>NUCLEOTIDE SEQUENCE [LARGE SCALE GENOMIC DNA]</scope>
    <source>
        <strain evidence="4 5">ZD1-4</strain>
    </source>
</reference>
<keyword evidence="5" id="KW-1185">Reference proteome</keyword>
<dbReference type="PANTHER" id="PTHR48050:SF13">
    <property type="entry name" value="STEROL 3-BETA-GLUCOSYLTRANSFERASE UGT80A2"/>
    <property type="match status" value="1"/>
</dbReference>
<dbReference type="FunFam" id="3.40.50.2000:FF:000072">
    <property type="entry name" value="Glycosyl transferase"/>
    <property type="match status" value="1"/>
</dbReference>
<evidence type="ECO:0000313" key="4">
    <source>
        <dbReference type="EMBL" id="RLQ84662.1"/>
    </source>
</evidence>
<organism evidence="4 5">
    <name type="scientific">Mycetocola zhadangensis</name>
    <dbReference type="NCBI Taxonomy" id="1164595"/>
    <lineage>
        <taxon>Bacteria</taxon>
        <taxon>Bacillati</taxon>
        <taxon>Actinomycetota</taxon>
        <taxon>Actinomycetes</taxon>
        <taxon>Micrococcales</taxon>
        <taxon>Microbacteriaceae</taxon>
        <taxon>Mycetocola</taxon>
    </lineage>
</organism>
<sequence length="383" mass="40771">MVGTTAPSHIYPSLALIRELVNRGHRVTYTVGEQLVDLVTPTGAEVIAHPSILPLDDTEWPDDPGGAMRVFLDEGIAVMPILTERYDTDPPDVVLYDIGGLPAPLLAARYSVPAVQLSPTYVAWDGYETDFADFINALQASASGIAYYETYNAWLRKNNIQTDATVWQTRPAHGLVLIPRAMQPNAEKVADNIQFVGPCLDPERLADTSWQPPASGAKVLLVSFGTAFNDQAPVYRACIEAFGDSGWHVVMAIGQHVDPAELGDLPDNVEVHKTVPQLAVLAHASAFITHAGMGGCTEALWFGVPTVAIPQAVDQFGNAAMLESLGVGTHLPADEVSAATLRESVNRVASSPDVAARLTEISAEVRANGGVGKAADAVEAFLS</sequence>
<dbReference type="Gene3D" id="3.40.50.2000">
    <property type="entry name" value="Glycogen Phosphorylase B"/>
    <property type="match status" value="2"/>
</dbReference>
<dbReference type="GO" id="GO:0008194">
    <property type="term" value="F:UDP-glycosyltransferase activity"/>
    <property type="evidence" value="ECO:0007669"/>
    <property type="project" value="InterPro"/>
</dbReference>
<evidence type="ECO:0000313" key="5">
    <source>
        <dbReference type="Proteomes" id="UP000282460"/>
    </source>
</evidence>
<comment type="similarity">
    <text evidence="1">Belongs to the UDP-glycosyltransferase family.</text>
</comment>
<evidence type="ECO:0000259" key="3">
    <source>
        <dbReference type="Pfam" id="PF06722"/>
    </source>
</evidence>
<evidence type="ECO:0000256" key="2">
    <source>
        <dbReference type="ARBA" id="ARBA00022679"/>
    </source>
</evidence>
<dbReference type="InterPro" id="IPR010610">
    <property type="entry name" value="EryCIII-like_C"/>
</dbReference>
<dbReference type="OrthoDB" id="764352at2"/>
<dbReference type="GO" id="GO:0016758">
    <property type="term" value="F:hexosyltransferase activity"/>
    <property type="evidence" value="ECO:0007669"/>
    <property type="project" value="InterPro"/>
</dbReference>
<dbReference type="EMBL" id="RCWJ01000002">
    <property type="protein sequence ID" value="RLQ84662.1"/>
    <property type="molecule type" value="Genomic_DNA"/>
</dbReference>
<gene>
    <name evidence="4" type="ORF">D9V28_08405</name>
</gene>
<dbReference type="Proteomes" id="UP000282460">
    <property type="component" value="Unassembled WGS sequence"/>
</dbReference>
<dbReference type="Pfam" id="PF06722">
    <property type="entry name" value="EryCIII-like_C"/>
    <property type="match status" value="1"/>
</dbReference>